<evidence type="ECO:0000313" key="2">
    <source>
        <dbReference type="Proteomes" id="UP000887159"/>
    </source>
</evidence>
<reference evidence="1" key="1">
    <citation type="submission" date="2020-08" db="EMBL/GenBank/DDBJ databases">
        <title>Multicomponent nature underlies the extraordinary mechanical properties of spider dragline silk.</title>
        <authorList>
            <person name="Kono N."/>
            <person name="Nakamura H."/>
            <person name="Mori M."/>
            <person name="Yoshida Y."/>
            <person name="Ohtoshi R."/>
            <person name="Malay A.D."/>
            <person name="Moran D.A.P."/>
            <person name="Tomita M."/>
            <person name="Numata K."/>
            <person name="Arakawa K."/>
        </authorList>
    </citation>
    <scope>NUCLEOTIDE SEQUENCE</scope>
</reference>
<sequence>MYRHRHPPYTMITTYSHCHGSLQKSLLESNTCGLVPGYDGFEIIESSPQTTAVPGNEGGHYCAALAPPLELEVEGPD</sequence>
<gene>
    <name evidence="1" type="ORF">TNCV_2291891</name>
</gene>
<dbReference type="AlphaFoldDB" id="A0A8X6UXA3"/>
<comment type="caution">
    <text evidence="1">The sequence shown here is derived from an EMBL/GenBank/DDBJ whole genome shotgun (WGS) entry which is preliminary data.</text>
</comment>
<evidence type="ECO:0000313" key="1">
    <source>
        <dbReference type="EMBL" id="GFX96301.1"/>
    </source>
</evidence>
<keyword evidence="2" id="KW-1185">Reference proteome</keyword>
<proteinExistence type="predicted"/>
<accession>A0A8X6UXA3</accession>
<dbReference type="Proteomes" id="UP000887159">
    <property type="component" value="Unassembled WGS sequence"/>
</dbReference>
<dbReference type="EMBL" id="BMAU01021190">
    <property type="protein sequence ID" value="GFX96301.1"/>
    <property type="molecule type" value="Genomic_DNA"/>
</dbReference>
<organism evidence="1 2">
    <name type="scientific">Trichonephila clavipes</name>
    <name type="common">Golden silk orbweaver</name>
    <name type="synonym">Nephila clavipes</name>
    <dbReference type="NCBI Taxonomy" id="2585209"/>
    <lineage>
        <taxon>Eukaryota</taxon>
        <taxon>Metazoa</taxon>
        <taxon>Ecdysozoa</taxon>
        <taxon>Arthropoda</taxon>
        <taxon>Chelicerata</taxon>
        <taxon>Arachnida</taxon>
        <taxon>Araneae</taxon>
        <taxon>Araneomorphae</taxon>
        <taxon>Entelegynae</taxon>
        <taxon>Araneoidea</taxon>
        <taxon>Nephilidae</taxon>
        <taxon>Trichonephila</taxon>
    </lineage>
</organism>
<protein>
    <submittedName>
        <fullName evidence="1">Uncharacterized protein</fullName>
    </submittedName>
</protein>
<name>A0A8X6UXA3_TRICX</name>